<gene>
    <name evidence="1" type="ORF">M427DRAFT_258656</name>
</gene>
<accession>A0A138ZWY0</accession>
<reference evidence="1 2" key="1">
    <citation type="journal article" date="2015" name="Genome Biol. Evol.">
        <title>Phylogenomic analyses indicate that early fungi evolved digesting cell walls of algal ancestors of land plants.</title>
        <authorList>
            <person name="Chang Y."/>
            <person name="Wang S."/>
            <person name="Sekimoto S."/>
            <person name="Aerts A.L."/>
            <person name="Choi C."/>
            <person name="Clum A."/>
            <person name="LaButti K.M."/>
            <person name="Lindquist E.A."/>
            <person name="Yee Ngan C."/>
            <person name="Ohm R.A."/>
            <person name="Salamov A.A."/>
            <person name="Grigoriev I.V."/>
            <person name="Spatafora J.W."/>
            <person name="Berbee M.L."/>
        </authorList>
    </citation>
    <scope>NUCLEOTIDE SEQUENCE [LARGE SCALE GENOMIC DNA]</scope>
    <source>
        <strain evidence="1 2">JEL478</strain>
    </source>
</reference>
<evidence type="ECO:0000313" key="2">
    <source>
        <dbReference type="Proteomes" id="UP000070544"/>
    </source>
</evidence>
<dbReference type="Proteomes" id="UP000070544">
    <property type="component" value="Unassembled WGS sequence"/>
</dbReference>
<organism evidence="1 2">
    <name type="scientific">Gonapodya prolifera (strain JEL478)</name>
    <name type="common">Monoblepharis prolifera</name>
    <dbReference type="NCBI Taxonomy" id="1344416"/>
    <lineage>
        <taxon>Eukaryota</taxon>
        <taxon>Fungi</taxon>
        <taxon>Fungi incertae sedis</taxon>
        <taxon>Chytridiomycota</taxon>
        <taxon>Chytridiomycota incertae sedis</taxon>
        <taxon>Monoblepharidomycetes</taxon>
        <taxon>Monoblepharidales</taxon>
        <taxon>Gonapodyaceae</taxon>
        <taxon>Gonapodya</taxon>
    </lineage>
</organism>
<sequence length="145" mass="16658">MYRILHRVRTFAKLKAGRPDASCEDTVESLELALSKWEAALPEYIKNALRSEVSPQEAEDDGVPKQEEMVFHAAHFLRLMVNLAQIFLSAFTNPWRLFYTSFVSRVFSCIDLRQLSPQMGVLRWCGPPHARRRSATVLHMKAVLL</sequence>
<protein>
    <submittedName>
        <fullName evidence="1">Uncharacterized protein</fullName>
    </submittedName>
</protein>
<proteinExistence type="predicted"/>
<dbReference type="EMBL" id="KQ965899">
    <property type="protein sequence ID" value="KXS09019.1"/>
    <property type="molecule type" value="Genomic_DNA"/>
</dbReference>
<dbReference type="AlphaFoldDB" id="A0A138ZWY0"/>
<keyword evidence="2" id="KW-1185">Reference proteome</keyword>
<evidence type="ECO:0000313" key="1">
    <source>
        <dbReference type="EMBL" id="KXS09019.1"/>
    </source>
</evidence>
<name>A0A138ZWY0_GONPJ</name>